<evidence type="ECO:0000256" key="2">
    <source>
        <dbReference type="ARBA" id="ARBA00023242"/>
    </source>
</evidence>
<gene>
    <name evidence="4" type="ORF">ACHHYP_03332</name>
</gene>
<reference evidence="4 5" key="1">
    <citation type="journal article" date="2014" name="Genome Biol. Evol.">
        <title>The secreted proteins of Achlya hypogyna and Thraustotheca clavata identify the ancestral oomycete secretome and reveal gene acquisitions by horizontal gene transfer.</title>
        <authorList>
            <person name="Misner I."/>
            <person name="Blouin N."/>
            <person name="Leonard G."/>
            <person name="Richards T.A."/>
            <person name="Lane C.E."/>
        </authorList>
    </citation>
    <scope>NUCLEOTIDE SEQUENCE [LARGE SCALE GENOMIC DNA]</scope>
    <source>
        <strain evidence="4 5">ATCC 48635</strain>
    </source>
</reference>
<keyword evidence="5" id="KW-1185">Reference proteome</keyword>
<dbReference type="InterPro" id="IPR045123">
    <property type="entry name" value="METTL14-like"/>
</dbReference>
<evidence type="ECO:0000313" key="5">
    <source>
        <dbReference type="Proteomes" id="UP000243579"/>
    </source>
</evidence>
<evidence type="ECO:0000256" key="3">
    <source>
        <dbReference type="PROSITE-ProRule" id="PRU00489"/>
    </source>
</evidence>
<keyword evidence="2" id="KW-0539">Nucleus</keyword>
<protein>
    <submittedName>
        <fullName evidence="4">Methyltransferase-like protein 14-like</fullName>
    </submittedName>
</protein>
<accession>A0A1V9Z3X9</accession>
<dbReference type="PANTHER" id="PTHR13107:SF0">
    <property type="entry name" value="N6-ADENOSINE-METHYLTRANSFERASE NON-CATALYTIC SUBUNIT"/>
    <property type="match status" value="1"/>
</dbReference>
<dbReference type="PROSITE" id="PS51143">
    <property type="entry name" value="MT_A70"/>
    <property type="match status" value="1"/>
</dbReference>
<dbReference type="GO" id="GO:0032259">
    <property type="term" value="P:methylation"/>
    <property type="evidence" value="ECO:0007669"/>
    <property type="project" value="UniProtKB-KW"/>
</dbReference>
<proteinExistence type="inferred from homology"/>
<dbReference type="Pfam" id="PF05063">
    <property type="entry name" value="MT-A70"/>
    <property type="match status" value="1"/>
</dbReference>
<name>A0A1V9Z3X9_ACHHY</name>
<dbReference type="Proteomes" id="UP000243579">
    <property type="component" value="Unassembled WGS sequence"/>
</dbReference>
<evidence type="ECO:0000313" key="4">
    <source>
        <dbReference type="EMBL" id="OQR92704.1"/>
    </source>
</evidence>
<keyword evidence="4" id="KW-0808">Transferase</keyword>
<dbReference type="GO" id="GO:0003729">
    <property type="term" value="F:mRNA binding"/>
    <property type="evidence" value="ECO:0007669"/>
    <property type="project" value="TreeGrafter"/>
</dbReference>
<keyword evidence="4" id="KW-0489">Methyltransferase</keyword>
<dbReference type="EMBL" id="JNBR01000446">
    <property type="protein sequence ID" value="OQR92704.1"/>
    <property type="molecule type" value="Genomic_DNA"/>
</dbReference>
<dbReference type="GO" id="GO:0008168">
    <property type="term" value="F:methyltransferase activity"/>
    <property type="evidence" value="ECO:0007669"/>
    <property type="project" value="UniProtKB-KW"/>
</dbReference>
<dbReference type="GO" id="GO:0005634">
    <property type="term" value="C:nucleus"/>
    <property type="evidence" value="ECO:0007669"/>
    <property type="project" value="UniProtKB-SubCell"/>
</dbReference>
<comment type="similarity">
    <text evidence="3">Belongs to the MT-A70-like family.</text>
</comment>
<dbReference type="AlphaFoldDB" id="A0A1V9Z3X9"/>
<dbReference type="InterPro" id="IPR002052">
    <property type="entry name" value="DNA_methylase_N6_adenine_CS"/>
</dbReference>
<dbReference type="PANTHER" id="PTHR13107">
    <property type="entry name" value="N6-ADENOSINE-METHYLTRANSFERASE NON-CATALYTIC SUBUNIT"/>
    <property type="match status" value="1"/>
</dbReference>
<dbReference type="InterPro" id="IPR007757">
    <property type="entry name" value="MT-A70-like"/>
</dbReference>
<dbReference type="GO" id="GO:0036396">
    <property type="term" value="C:RNA N6-methyladenosine methyltransferase complex"/>
    <property type="evidence" value="ECO:0007669"/>
    <property type="project" value="TreeGrafter"/>
</dbReference>
<dbReference type="PROSITE" id="PS00092">
    <property type="entry name" value="N6_MTASE"/>
    <property type="match status" value="1"/>
</dbReference>
<comment type="subcellular location">
    <subcellularLocation>
        <location evidence="1">Nucleus</location>
    </subcellularLocation>
</comment>
<dbReference type="STRING" id="1202772.A0A1V9Z3X9"/>
<evidence type="ECO:0000256" key="1">
    <source>
        <dbReference type="ARBA" id="ARBA00004123"/>
    </source>
</evidence>
<organism evidence="4 5">
    <name type="scientific">Achlya hypogyna</name>
    <name type="common">Oomycete</name>
    <name type="synonym">Protoachlya hypogyna</name>
    <dbReference type="NCBI Taxonomy" id="1202772"/>
    <lineage>
        <taxon>Eukaryota</taxon>
        <taxon>Sar</taxon>
        <taxon>Stramenopiles</taxon>
        <taxon>Oomycota</taxon>
        <taxon>Saprolegniomycetes</taxon>
        <taxon>Saprolegniales</taxon>
        <taxon>Achlyaceae</taxon>
        <taxon>Achlya</taxon>
    </lineage>
</organism>
<sequence length="322" mass="35432">MNDYTEHYLSTGELPQTHILSPGAHVPPQRKALLERKAAQISAQATAPCHVYYDKASPLRELTALGMAFDVVVVDPPWQEVATAEDAVWSAVELGQLNIGGIGAFPLFTNALTFADVSCITSVIFLWCGSGGTYDGANSHFDEATALLETWFRELLPPWVKLMSMPSPSAHGLVRRTKEQCLVGLRDHMWRDTSGHFVHSNIDTDVLVAPALANRAKPEAFYELVERFCLGRRRLLLLGTSSRPGWVTAGPGAPAAIRLDAAEYEEQLRETATDPAFPFVLGFDRGKRCAYALALNAKVDIDFLRPKPPQRTPKGHKKKPKS</sequence>
<dbReference type="OrthoDB" id="71416at2759"/>
<comment type="caution">
    <text evidence="4">The sequence shown here is derived from an EMBL/GenBank/DDBJ whole genome shotgun (WGS) entry which is preliminary data.</text>
</comment>